<keyword evidence="1" id="KW-0732">Signal</keyword>
<evidence type="ECO:0000313" key="2">
    <source>
        <dbReference type="EMBL" id="MET7016012.1"/>
    </source>
</evidence>
<name>A0ABV2TQ05_9RHOO</name>
<feature type="chain" id="PRO_5046789541" description="Tubulin/FtsZ GTPase domain-containing protein" evidence="1">
    <location>
        <begin position="25"/>
        <end position="237"/>
    </location>
</feature>
<dbReference type="Proteomes" id="UP001549691">
    <property type="component" value="Unassembled WGS sequence"/>
</dbReference>
<dbReference type="EMBL" id="JBEWZI010000026">
    <property type="protein sequence ID" value="MET7016012.1"/>
    <property type="molecule type" value="Genomic_DNA"/>
</dbReference>
<dbReference type="InterPro" id="IPR036525">
    <property type="entry name" value="Tubulin/FtsZ_GTPase_sf"/>
</dbReference>
<dbReference type="RefSeq" id="WP_354602470.1">
    <property type="nucleotide sequence ID" value="NZ_JBEWZI010000026.1"/>
</dbReference>
<protein>
    <recommendedName>
        <fullName evidence="4">Tubulin/FtsZ GTPase domain-containing protein</fullName>
    </recommendedName>
</protein>
<sequence>MNRRQFIHASAALALAAHLPMAKAKPAGRKLLIGVGGAGCNILAAATRMVHEQGLRGIHTCAIDWAKLRDNAADIVVRLDEVYCSSGHKPANALECFETEAFAKRIKVGNYGTAAIFAGLNGGTGGGLTPLLAKQLAAMNVDVSVSACLPFAFEGSENPIHPTALRSLRGILPASRIHVVSLDEFARRNESLAMDEFFASTNKFLVCSAFKYPRKTPTHARKTDSVSDRSAVRLVFL</sequence>
<keyword evidence="3" id="KW-1185">Reference proteome</keyword>
<accession>A0ABV2TQ05</accession>
<proteinExistence type="predicted"/>
<evidence type="ECO:0000256" key="1">
    <source>
        <dbReference type="SAM" id="SignalP"/>
    </source>
</evidence>
<dbReference type="Gene3D" id="3.40.50.1440">
    <property type="entry name" value="Tubulin/FtsZ, GTPase domain"/>
    <property type="match status" value="1"/>
</dbReference>
<evidence type="ECO:0000313" key="3">
    <source>
        <dbReference type="Proteomes" id="UP001549691"/>
    </source>
</evidence>
<organism evidence="2 3">
    <name type="scientific">Uliginosibacterium flavum</name>
    <dbReference type="NCBI Taxonomy" id="1396831"/>
    <lineage>
        <taxon>Bacteria</taxon>
        <taxon>Pseudomonadati</taxon>
        <taxon>Pseudomonadota</taxon>
        <taxon>Betaproteobacteria</taxon>
        <taxon>Rhodocyclales</taxon>
        <taxon>Zoogloeaceae</taxon>
        <taxon>Uliginosibacterium</taxon>
    </lineage>
</organism>
<comment type="caution">
    <text evidence="2">The sequence shown here is derived from an EMBL/GenBank/DDBJ whole genome shotgun (WGS) entry which is preliminary data.</text>
</comment>
<gene>
    <name evidence="2" type="ORF">ABXR19_17630</name>
</gene>
<evidence type="ECO:0008006" key="4">
    <source>
        <dbReference type="Google" id="ProtNLM"/>
    </source>
</evidence>
<feature type="signal peptide" evidence="1">
    <location>
        <begin position="1"/>
        <end position="24"/>
    </location>
</feature>
<reference evidence="2 3" key="1">
    <citation type="submission" date="2024-07" db="EMBL/GenBank/DDBJ databases">
        <title>Uliginosibacterium flavum JJ3220;KACC:17644.</title>
        <authorList>
            <person name="Kim M.K."/>
        </authorList>
    </citation>
    <scope>NUCLEOTIDE SEQUENCE [LARGE SCALE GENOMIC DNA]</scope>
    <source>
        <strain evidence="2 3">KACC:17644</strain>
    </source>
</reference>
<dbReference type="SUPFAM" id="SSF52490">
    <property type="entry name" value="Tubulin nucleotide-binding domain-like"/>
    <property type="match status" value="1"/>
</dbReference>